<protein>
    <submittedName>
        <fullName evidence="2">Uncharacterized protein</fullName>
    </submittedName>
</protein>
<evidence type="ECO:0000256" key="1">
    <source>
        <dbReference type="SAM" id="MobiDB-lite"/>
    </source>
</evidence>
<proteinExistence type="predicted"/>
<dbReference type="EMBL" id="HBGF01003003">
    <property type="protein sequence ID" value="CAD9091549.1"/>
    <property type="molecule type" value="Transcribed_RNA"/>
</dbReference>
<name>A0A7S1L345_NEODS</name>
<feature type="compositionally biased region" description="Basic and acidic residues" evidence="1">
    <location>
        <begin position="159"/>
        <end position="171"/>
    </location>
</feature>
<reference evidence="2" key="1">
    <citation type="submission" date="2021-01" db="EMBL/GenBank/DDBJ databases">
        <authorList>
            <person name="Corre E."/>
            <person name="Pelletier E."/>
            <person name="Niang G."/>
            <person name="Scheremetjew M."/>
            <person name="Finn R."/>
            <person name="Kale V."/>
            <person name="Holt S."/>
            <person name="Cochrane G."/>
            <person name="Meng A."/>
            <person name="Brown T."/>
            <person name="Cohen L."/>
        </authorList>
    </citation>
    <scope>NUCLEOTIDE SEQUENCE</scope>
    <source>
        <strain evidence="2">CCAP 1951/1</strain>
    </source>
</reference>
<feature type="compositionally biased region" description="Polar residues" evidence="1">
    <location>
        <begin position="237"/>
        <end position="246"/>
    </location>
</feature>
<sequence length="252" mass="28427">MEISATTFTWMRDVGCMTTQHVTASRTRGMLALTNAGVHSLLAGRNVVRLLHHYCCSRFDVPSSLVPDEGATPAEKRHNWSIVGKILKDALEYELAWERRELIVQGDIVEVVVLLKQIQDLVARHRAADRESQIKHRLMSESPAKVDIAARLSKPFNIGEERSPRPHDKPWTHNMSRRPPAKLPPLEPRAPKRVKPLLPPEARLPPKASTPQPRRSADNSWNDDHGGNNHRGGARRQQTQQPQHTVITEADL</sequence>
<feature type="region of interest" description="Disordered" evidence="1">
    <location>
        <begin position="153"/>
        <end position="252"/>
    </location>
</feature>
<organism evidence="2">
    <name type="scientific">Neobodo designis</name>
    <name type="common">Flagellated protozoan</name>
    <name type="synonym">Bodo designis</name>
    <dbReference type="NCBI Taxonomy" id="312471"/>
    <lineage>
        <taxon>Eukaryota</taxon>
        <taxon>Discoba</taxon>
        <taxon>Euglenozoa</taxon>
        <taxon>Kinetoplastea</taxon>
        <taxon>Metakinetoplastina</taxon>
        <taxon>Neobodonida</taxon>
        <taxon>Neobodo</taxon>
    </lineage>
</organism>
<evidence type="ECO:0000313" key="2">
    <source>
        <dbReference type="EMBL" id="CAD9091549.1"/>
    </source>
</evidence>
<gene>
    <name evidence="2" type="ORF">NDES1114_LOCUS2085</name>
</gene>
<accession>A0A7S1L345</accession>
<dbReference type="AlphaFoldDB" id="A0A7S1L345"/>